<dbReference type="Proteomes" id="UP001597373">
    <property type="component" value="Unassembled WGS sequence"/>
</dbReference>
<keyword evidence="3" id="KW-1185">Reference proteome</keyword>
<dbReference type="EMBL" id="JBHUIR010000059">
    <property type="protein sequence ID" value="MFD2261054.1"/>
    <property type="molecule type" value="Genomic_DNA"/>
</dbReference>
<name>A0ABW5DKT7_9HYPH</name>
<protein>
    <submittedName>
        <fullName evidence="2">Uncharacterized protein</fullName>
    </submittedName>
</protein>
<feature type="region of interest" description="Disordered" evidence="1">
    <location>
        <begin position="147"/>
        <end position="174"/>
    </location>
</feature>
<dbReference type="SUPFAM" id="SSF56235">
    <property type="entry name" value="N-terminal nucleophile aminohydrolases (Ntn hydrolases)"/>
    <property type="match status" value="1"/>
</dbReference>
<accession>A0ABW5DKT7</accession>
<comment type="caution">
    <text evidence="2">The sequence shown here is derived from an EMBL/GenBank/DDBJ whole genome shotgun (WGS) entry which is preliminary data.</text>
</comment>
<evidence type="ECO:0000313" key="3">
    <source>
        <dbReference type="Proteomes" id="UP001597373"/>
    </source>
</evidence>
<sequence length="174" mass="18460">MSVIVYRDGVMAADTRAYSGDSTPIGHKMKIFRLTDGSLVGIATNKPGLGEALVNWFNAGCTHEALPDGELVFSALLVRPTGDVFLYSDSPYPSGPLAGHYFAIGSGDRYALGAFAMDATAEQAVSAACMFDVWCSTPIAVLKLYEDDDEEPVGEGVDEGDEPADAEEDPQISE</sequence>
<organism evidence="2 3">
    <name type="scientific">Chelativorans composti</name>
    <dbReference type="NCBI Taxonomy" id="768533"/>
    <lineage>
        <taxon>Bacteria</taxon>
        <taxon>Pseudomonadati</taxon>
        <taxon>Pseudomonadota</taxon>
        <taxon>Alphaproteobacteria</taxon>
        <taxon>Hyphomicrobiales</taxon>
        <taxon>Phyllobacteriaceae</taxon>
        <taxon>Chelativorans</taxon>
    </lineage>
</organism>
<reference evidence="3" key="1">
    <citation type="journal article" date="2019" name="Int. J. Syst. Evol. Microbiol.">
        <title>The Global Catalogue of Microorganisms (GCM) 10K type strain sequencing project: providing services to taxonomists for standard genome sequencing and annotation.</title>
        <authorList>
            <consortium name="The Broad Institute Genomics Platform"/>
            <consortium name="The Broad Institute Genome Sequencing Center for Infectious Disease"/>
            <person name="Wu L."/>
            <person name="Ma J."/>
        </authorList>
    </citation>
    <scope>NUCLEOTIDE SEQUENCE [LARGE SCALE GENOMIC DNA]</scope>
    <source>
        <strain evidence="3">KCTC 23707</strain>
    </source>
</reference>
<dbReference type="InterPro" id="IPR029055">
    <property type="entry name" value="Ntn_hydrolases_N"/>
</dbReference>
<dbReference type="RefSeq" id="WP_345098554.1">
    <property type="nucleotide sequence ID" value="NZ_BAABGS010000017.1"/>
</dbReference>
<gene>
    <name evidence="2" type="ORF">ACFSMZ_14995</name>
</gene>
<evidence type="ECO:0000256" key="1">
    <source>
        <dbReference type="SAM" id="MobiDB-lite"/>
    </source>
</evidence>
<evidence type="ECO:0000313" key="2">
    <source>
        <dbReference type="EMBL" id="MFD2261054.1"/>
    </source>
</evidence>
<proteinExistence type="predicted"/>